<accession>A0ACB9ZTC3</accession>
<dbReference type="EMBL" id="CM044708">
    <property type="protein sequence ID" value="KAI5650992.1"/>
    <property type="molecule type" value="Genomic_DNA"/>
</dbReference>
<reference evidence="2" key="1">
    <citation type="journal article" date="2023" name="Nat. Plants">
        <title>Single-cell RNA sequencing provides a high-resolution roadmap for understanding the multicellular compartmentation of specialized metabolism.</title>
        <authorList>
            <person name="Sun S."/>
            <person name="Shen X."/>
            <person name="Li Y."/>
            <person name="Li Y."/>
            <person name="Wang S."/>
            <person name="Li R."/>
            <person name="Zhang H."/>
            <person name="Shen G."/>
            <person name="Guo B."/>
            <person name="Wei J."/>
            <person name="Xu J."/>
            <person name="St-Pierre B."/>
            <person name="Chen S."/>
            <person name="Sun C."/>
        </authorList>
    </citation>
    <scope>NUCLEOTIDE SEQUENCE [LARGE SCALE GENOMIC DNA]</scope>
</reference>
<protein>
    <submittedName>
        <fullName evidence="1">Uncharacterized protein</fullName>
    </submittedName>
</protein>
<evidence type="ECO:0000313" key="2">
    <source>
        <dbReference type="Proteomes" id="UP001060085"/>
    </source>
</evidence>
<organism evidence="1 2">
    <name type="scientific">Catharanthus roseus</name>
    <name type="common">Madagascar periwinkle</name>
    <name type="synonym">Vinca rosea</name>
    <dbReference type="NCBI Taxonomy" id="4058"/>
    <lineage>
        <taxon>Eukaryota</taxon>
        <taxon>Viridiplantae</taxon>
        <taxon>Streptophyta</taxon>
        <taxon>Embryophyta</taxon>
        <taxon>Tracheophyta</taxon>
        <taxon>Spermatophyta</taxon>
        <taxon>Magnoliopsida</taxon>
        <taxon>eudicotyledons</taxon>
        <taxon>Gunneridae</taxon>
        <taxon>Pentapetalae</taxon>
        <taxon>asterids</taxon>
        <taxon>lamiids</taxon>
        <taxon>Gentianales</taxon>
        <taxon>Apocynaceae</taxon>
        <taxon>Rauvolfioideae</taxon>
        <taxon>Vinceae</taxon>
        <taxon>Catharanthinae</taxon>
        <taxon>Catharanthus</taxon>
    </lineage>
</organism>
<name>A0ACB9ZTC3_CATRO</name>
<comment type="caution">
    <text evidence="1">The sequence shown here is derived from an EMBL/GenBank/DDBJ whole genome shotgun (WGS) entry which is preliminary data.</text>
</comment>
<keyword evidence="2" id="KW-1185">Reference proteome</keyword>
<gene>
    <name evidence="1" type="ORF">M9H77_36997</name>
</gene>
<proteinExistence type="predicted"/>
<dbReference type="Proteomes" id="UP001060085">
    <property type="component" value="Linkage Group LG08"/>
</dbReference>
<evidence type="ECO:0000313" key="1">
    <source>
        <dbReference type="EMBL" id="KAI5650992.1"/>
    </source>
</evidence>
<sequence>MSRDNSSVRYVSRSNPISRHLEENENDSDKLGHHTPLHPSRTPFNSIQDSSQLHRPSQDFPQAVLDTQQLILPKGIGATPRVSARGGKLHSEPNSAQSTPAKAIPRVSNVGGKGGSFSRNSKGVSIARTEPVIEVPHFDLVENPSFWKDHNVQVLIRIRPLNNIEKVSQDYGRCLRQESAQTLLWLGHPETRFTFDHVACESLSQEKLFKVAGLPIVENCMSGYNSCIFAYGQTGSGKTYTMMGEIDRVEGKLSNDCGITPRIFEYLFKRIREEEDKRRNERLEYSCKCSFLEIYNEQITDLLEPSSTNLQLREDLKKGVYVENLTEYSVRTVDDVISLLVQGAANRKMAATHMNSESSRSHSVFTCIVESRWEKDSMTHLRFGRLNLVDLAGSERQKSSGAEGDRLKEAANINKSLSTLGLVIMSLVDLAHGKHRHVPYRDSRLTFLLQDSLGGNSKTTIIANVSPSICSANETLSTLKFAQRAKLIQNNAKINEDASGDITALQQQIQQLKDQLSSVMKHHKSSEELSHLAPNSKESTLDDFSKRSVSSSEKMNMVINLNSPSFRGSKVMCSQRALLGAIRRERLSEFEVKRLKTEIEQMDILVHELQEDAQNTTMMLSLRDEKIKCLELLADGLISADKYLLDENNALRKEIEVLKERIQKNPDLVKMTLEKNRVLDQLRLMQDFYEQGGRETLQAELSDLRDQFLKLLEVQESSGHTHISTSQESQDNSIAEDLEGRDANPKLVREDEQFQKELKNWNQPTCHSVMLHQNDPVDESFNQPENGEYEDGPRKENELVLQFNDIQKELENTRYLLEVMESEQIRLIEELEFMQNENNKLREILENQKIGWTKYGSETGCYDLQYNCAEEKALTGETKDKDSTSKVILQSKLNKLSRDPKGQLITYPCLEDQVLQMSRAHQIEMVQKEVEVETTKTILQLQEEITILQSELQERLHSMAEENACLRNTLAAKDDEIRQLSTEWERATLELTMFLTGGSVSLEDAASQVESISCSFTCVNVWISEHVEKAAKMCIEKEKSILMLKESLEDAQKTVLEMQQKLNSLKGVTIALTEFQELEDDSSRTVKVPSAALNDELIMDKHLEKVKMRELLVDDEMDDNETNINASVLSDRDTEMVLTHLGILEVGNCIKASCLEAESHFSLLQSAIHEAFSLYKKLILDIVNDIRYTRRSFSQLKTKNGNLQINAARSPLISSSAPFKHDKHKEILYQVKEELLQISGRLNCLNAFYEVADKSESLATAESQEEADGWSSESSTSNCKSSAMRAASEIRLKICSSTGYERINKKNFEEVFEQGFKGSPFFSSDNQELEESKRMVKRSIPDEATLACLQKDLRFACDTLLKIYALLTAEFCPKDTLTGSITGLSIPHSLAFLTNNVQHLIKDGHKLEITPEVEKKVQADEELVQKDEFLEQFSAVDKISRVDRFIAKFEKAHVAITEADLMLNELMKANENAKQLTSAWKQIGEDLMIEKESLLEEIEQLKSFISLKDRENEQCQEQVHLDLMEIENLAVLLKGSLQQHTEEICTSVYSDAIIMVKDALNSICSFRSLSEDIFSIMMENEILSFVLHRHFGELDYESRCLNLQFVSHASLGEAFAAENYLGKSCENFGNGSMLDLVKSRTEWYRSEITRKSESEDHGLVHDDLIVENVALKRELQRKEVILKGLFFDFSLLQESASSNKDAKDEVARLTKALDQAECERKLKISQFDELVIQHRILEGRLSEAESALSVSNFDLEQMRGQLDILSEQSADFRILLKDLYLQKSEAEQQLEGQREIIRDLENEILRMASSMEKDLASSMKDVGDDLERMTMGRDELLDQLYSLQDRLDIANALADEKEAIALEARQESEASKVYAEQKEEEVQILEHSVEELEYTVNVLEKKVDEMEEEAERHRTARDGLEIELQSLRERLQIVESFSDDLDSRDSSREPSSRLLHEGYVELQEFHNQIRVLEEEKARLAEEVKQYRDYISELIMHAEAQSSQYQQKYKNLEAMVQEVSTGLSNGITGPTNSEKTEKSSVKVRGSSSPFRCISNLVQQMNLEKDQELSIAKNRIEELEALLATRQKEVCLVNTRLAAVESMTHDVIRDLLGVKLDMTNYADLISQNRLQKFVEEAQQQTRECTAMEKEVFNLRSQIRDPMEERERCVLEMKRKEADMLTVHVTVEQLRERDQLLAAQNEMLKADKTNLQRRVAELDDLVKKLVGESHQTTNGLSRPKDNNRGRRPNHHSEKPLPRWNNV</sequence>